<evidence type="ECO:0000256" key="1">
    <source>
        <dbReference type="SAM" id="SignalP"/>
    </source>
</evidence>
<accession>A0A0L0EP63</accession>
<organism evidence="2 3">
    <name type="scientific">Pseudoalteromonas rubra</name>
    <dbReference type="NCBI Taxonomy" id="43658"/>
    <lineage>
        <taxon>Bacteria</taxon>
        <taxon>Pseudomonadati</taxon>
        <taxon>Pseudomonadota</taxon>
        <taxon>Gammaproteobacteria</taxon>
        <taxon>Alteromonadales</taxon>
        <taxon>Pseudoalteromonadaceae</taxon>
        <taxon>Pseudoalteromonas</taxon>
    </lineage>
</organism>
<keyword evidence="1" id="KW-0732">Signal</keyword>
<dbReference type="EMBL" id="LFZX01000180">
    <property type="protein sequence ID" value="KNC66160.1"/>
    <property type="molecule type" value="Genomic_DNA"/>
</dbReference>
<sequence length="202" mass="22591">MKPLYLSIALALGTVSVMPDAFASLTIVDSNVAYLQHMQIKNDRLKARLAQHGLSKKNRPQLFSLIEQRLEQDASSANGLDPSSSQNCTSGRPELCSFFKHMGIEPAISASTGEQFVVLSALNSKTVPTDYTLIDLRLINEKASSLLTRHTMNTLEMEMKLSVNLYIRMSKHRIYFLSLQLRNVSLQMAGSRLYTKMPIIGR</sequence>
<evidence type="ECO:0000313" key="2">
    <source>
        <dbReference type="EMBL" id="KNC66160.1"/>
    </source>
</evidence>
<dbReference type="AlphaFoldDB" id="A0A0L0EP63"/>
<name>A0A0L0EP63_9GAMM</name>
<feature type="chain" id="PRO_5005537944" evidence="1">
    <location>
        <begin position="24"/>
        <end position="202"/>
    </location>
</feature>
<feature type="signal peptide" evidence="1">
    <location>
        <begin position="1"/>
        <end position="23"/>
    </location>
</feature>
<gene>
    <name evidence="2" type="ORF">AC626_18685</name>
</gene>
<reference evidence="3" key="1">
    <citation type="submission" date="2015-07" db="EMBL/GenBank/DDBJ databases">
        <title>Draft genome sequence of a Pseudoalteromonas rubra strain, OCN096, isolated from Kaneohe Bay, Oahu, Hawaii.</title>
        <authorList>
            <person name="Beurmann S."/>
            <person name="Ushijima B."/>
            <person name="Belcaid M."/>
            <person name="Callahan S.M."/>
            <person name="Aeby G.S."/>
        </authorList>
    </citation>
    <scope>NUCLEOTIDE SEQUENCE [LARGE SCALE GENOMIC DNA]</scope>
    <source>
        <strain evidence="3">OCN096</strain>
    </source>
</reference>
<protein>
    <submittedName>
        <fullName evidence="2">Uncharacterized protein</fullName>
    </submittedName>
</protein>
<dbReference type="PATRIC" id="fig|43658.6.peg.3017"/>
<proteinExistence type="predicted"/>
<comment type="caution">
    <text evidence="2">The sequence shown here is derived from an EMBL/GenBank/DDBJ whole genome shotgun (WGS) entry which is preliminary data.</text>
</comment>
<dbReference type="Proteomes" id="UP000036850">
    <property type="component" value="Unassembled WGS sequence"/>
</dbReference>
<evidence type="ECO:0000313" key="3">
    <source>
        <dbReference type="Proteomes" id="UP000036850"/>
    </source>
</evidence>